<evidence type="ECO:0000313" key="4">
    <source>
        <dbReference type="EMBL" id="OMJ15589.1"/>
    </source>
</evidence>
<feature type="domain" description="Flavodoxin-like" evidence="3">
    <location>
        <begin position="7"/>
        <end position="196"/>
    </location>
</feature>
<comment type="caution">
    <text evidence="4">The sequence shown here is derived from an EMBL/GenBank/DDBJ whole genome shotgun (WGS) entry which is preliminary data.</text>
</comment>
<comment type="similarity">
    <text evidence="1">Belongs to the WrbA family.</text>
</comment>
<protein>
    <submittedName>
        <fullName evidence="4">p25 protein</fullName>
    </submittedName>
</protein>
<dbReference type="NCBIfam" id="NF002999">
    <property type="entry name" value="PRK03767.1"/>
    <property type="match status" value="1"/>
</dbReference>
<evidence type="ECO:0000313" key="5">
    <source>
        <dbReference type="Proteomes" id="UP000187283"/>
    </source>
</evidence>
<reference evidence="4 5" key="1">
    <citation type="submission" date="2017-01" db="EMBL/GenBank/DDBJ databases">
        <authorList>
            <person name="Mah S.A."/>
            <person name="Swanson W.J."/>
            <person name="Moy G.W."/>
            <person name="Vacquier V.D."/>
        </authorList>
    </citation>
    <scope>NUCLEOTIDE SEQUENCE [LARGE SCALE GENOMIC DNA]</scope>
    <source>
        <strain evidence="4 5">GSMNP</strain>
    </source>
</reference>
<keyword evidence="5" id="KW-1185">Reference proteome</keyword>
<dbReference type="InterPro" id="IPR010089">
    <property type="entry name" value="Flavoprotein_WrbA-like"/>
</dbReference>
<dbReference type="Proteomes" id="UP000187283">
    <property type="component" value="Unassembled WGS sequence"/>
</dbReference>
<evidence type="ECO:0000256" key="1">
    <source>
        <dbReference type="ARBA" id="ARBA00006961"/>
    </source>
</evidence>
<dbReference type="Gene3D" id="3.40.50.360">
    <property type="match status" value="1"/>
</dbReference>
<dbReference type="GO" id="GO:0016020">
    <property type="term" value="C:membrane"/>
    <property type="evidence" value="ECO:0007669"/>
    <property type="project" value="TreeGrafter"/>
</dbReference>
<sequence>MSDKPLIYIIYYSMYGHIATLGDAIKKGLEKNNNVNVEVYQVPETLSQDVLEKMGAPPKRDDPIIDIKNLPKADGYLFGVPTRFGFMPAQFKSFWDSTGSLWFSGELQGKFAGMFFSTSSQSGGQETTAWTHLPVFVHHQISFVPLGYGDAFPLLSKSDEVVGGSPYGAGTITGGDGKRMPSPTELQIAEIQGESFARILSKYKSSPADALTSTATATTSSDPAPHAAAAATTTTAADASVSATKAPAAASTAADVPASSSSAAHENSSAAPELNTKPSDSSVAKQGKMKKFLKRISKLF</sequence>
<dbReference type="Pfam" id="PF03358">
    <property type="entry name" value="FMN_red"/>
    <property type="match status" value="1"/>
</dbReference>
<dbReference type="EMBL" id="LSSN01002623">
    <property type="protein sequence ID" value="OMJ15589.1"/>
    <property type="molecule type" value="Genomic_DNA"/>
</dbReference>
<dbReference type="InterPro" id="IPR005025">
    <property type="entry name" value="FMN_Rdtase-like_dom"/>
</dbReference>
<dbReference type="NCBIfam" id="TIGR01755">
    <property type="entry name" value="flav_wrbA"/>
    <property type="match status" value="1"/>
</dbReference>
<accession>A0A1R1XLU2</accession>
<dbReference type="PANTHER" id="PTHR30546:SF23">
    <property type="entry name" value="FLAVOPROTEIN-LIKE PROTEIN YCP4-RELATED"/>
    <property type="match status" value="1"/>
</dbReference>
<name>A0A1R1XLU2_9FUNG</name>
<evidence type="ECO:0000256" key="2">
    <source>
        <dbReference type="SAM" id="MobiDB-lite"/>
    </source>
</evidence>
<dbReference type="FunFam" id="3.40.50.360:FF:000001">
    <property type="entry name" value="NAD(P)H dehydrogenase (Quinone) FQR1-like"/>
    <property type="match status" value="1"/>
</dbReference>
<dbReference type="PANTHER" id="PTHR30546">
    <property type="entry name" value="FLAVODOXIN-RELATED PROTEIN WRBA-RELATED"/>
    <property type="match status" value="1"/>
</dbReference>
<proteinExistence type="inferred from homology"/>
<dbReference type="InterPro" id="IPR029039">
    <property type="entry name" value="Flavoprotein-like_sf"/>
</dbReference>
<feature type="region of interest" description="Disordered" evidence="2">
    <location>
        <begin position="246"/>
        <end position="288"/>
    </location>
</feature>
<dbReference type="PROSITE" id="PS50902">
    <property type="entry name" value="FLAVODOXIN_LIKE"/>
    <property type="match status" value="1"/>
</dbReference>
<dbReference type="STRING" id="133412.A0A1R1XLU2"/>
<dbReference type="GO" id="GO:0010181">
    <property type="term" value="F:FMN binding"/>
    <property type="evidence" value="ECO:0007669"/>
    <property type="project" value="InterPro"/>
</dbReference>
<organism evidence="4 5">
    <name type="scientific">Smittium culicis</name>
    <dbReference type="NCBI Taxonomy" id="133412"/>
    <lineage>
        <taxon>Eukaryota</taxon>
        <taxon>Fungi</taxon>
        <taxon>Fungi incertae sedis</taxon>
        <taxon>Zoopagomycota</taxon>
        <taxon>Kickxellomycotina</taxon>
        <taxon>Harpellomycetes</taxon>
        <taxon>Harpellales</taxon>
        <taxon>Legeriomycetaceae</taxon>
        <taxon>Smittium</taxon>
    </lineage>
</organism>
<gene>
    <name evidence="4" type="ORF">AYI70_g7170</name>
</gene>
<dbReference type="InterPro" id="IPR008254">
    <property type="entry name" value="Flavodoxin/NO_synth"/>
</dbReference>
<evidence type="ECO:0000259" key="3">
    <source>
        <dbReference type="PROSITE" id="PS50902"/>
    </source>
</evidence>
<dbReference type="GO" id="GO:0003955">
    <property type="term" value="F:NAD(P)H dehydrogenase (quinone) activity"/>
    <property type="evidence" value="ECO:0007669"/>
    <property type="project" value="InterPro"/>
</dbReference>
<dbReference type="SUPFAM" id="SSF52218">
    <property type="entry name" value="Flavoproteins"/>
    <property type="match status" value="1"/>
</dbReference>
<feature type="compositionally biased region" description="Low complexity" evidence="2">
    <location>
        <begin position="246"/>
        <end position="271"/>
    </location>
</feature>
<dbReference type="OrthoDB" id="504689at2759"/>
<dbReference type="AlphaFoldDB" id="A0A1R1XLU2"/>